<sequence>MSNFGQRKEIEATIIKMNVVFFLVLVFGLGTCAVVKTEPKINEDEIVAAATILNEITEEHQVSGEVENSVLDIESQDEKLSTDVFKNGDVKNNEIMRCHWRAILGNCTLSAPHIAPFSVYMRLVKYGMDVSVMYHHRKIDSIHMGE</sequence>
<gene>
    <name evidence="1" type="ORF">OCBIM_22032148mg</name>
</gene>
<dbReference type="KEGG" id="obi:106876294"/>
<dbReference type="AlphaFoldDB" id="A0A0L8GK73"/>
<protein>
    <submittedName>
        <fullName evidence="1">Uncharacterized protein</fullName>
    </submittedName>
</protein>
<organism evidence="1">
    <name type="scientific">Octopus bimaculoides</name>
    <name type="common">California two-spotted octopus</name>
    <dbReference type="NCBI Taxonomy" id="37653"/>
    <lineage>
        <taxon>Eukaryota</taxon>
        <taxon>Metazoa</taxon>
        <taxon>Spiralia</taxon>
        <taxon>Lophotrochozoa</taxon>
        <taxon>Mollusca</taxon>
        <taxon>Cephalopoda</taxon>
        <taxon>Coleoidea</taxon>
        <taxon>Octopodiformes</taxon>
        <taxon>Octopoda</taxon>
        <taxon>Incirrata</taxon>
        <taxon>Octopodidae</taxon>
        <taxon>Octopus</taxon>
    </lineage>
</organism>
<proteinExistence type="predicted"/>
<reference evidence="1" key="1">
    <citation type="submission" date="2015-07" db="EMBL/GenBank/DDBJ databases">
        <title>MeaNS - Measles Nucleotide Surveillance Program.</title>
        <authorList>
            <person name="Tran T."/>
            <person name="Druce J."/>
        </authorList>
    </citation>
    <scope>NUCLEOTIDE SEQUENCE</scope>
    <source>
        <strain evidence="1">UCB-OBI-ISO-001</strain>
        <tissue evidence="1">Gonad</tissue>
    </source>
</reference>
<dbReference type="OrthoDB" id="10381984at2759"/>
<evidence type="ECO:0000313" key="1">
    <source>
        <dbReference type="EMBL" id="KOF77411.1"/>
    </source>
</evidence>
<accession>A0A0L8GK73</accession>
<name>A0A0L8GK73_OCTBM</name>
<dbReference type="EMBL" id="KQ421460">
    <property type="protein sequence ID" value="KOF77411.1"/>
    <property type="molecule type" value="Genomic_DNA"/>
</dbReference>